<evidence type="ECO:0000259" key="3">
    <source>
        <dbReference type="PROSITE" id="PS50102"/>
    </source>
</evidence>
<evidence type="ECO:0000256" key="1">
    <source>
        <dbReference type="ARBA" id="ARBA00022884"/>
    </source>
</evidence>
<protein>
    <submittedName>
        <fullName evidence="4">RNA-binding protein</fullName>
    </submittedName>
</protein>
<evidence type="ECO:0000313" key="5">
    <source>
        <dbReference type="Proteomes" id="UP001387447"/>
    </source>
</evidence>
<dbReference type="Pfam" id="PF00076">
    <property type="entry name" value="RRM_1"/>
    <property type="match status" value="1"/>
</dbReference>
<name>A0ABU9EQD7_LIMFS</name>
<proteinExistence type="predicted"/>
<evidence type="ECO:0000313" key="4">
    <source>
        <dbReference type="EMBL" id="MEK9513624.1"/>
    </source>
</evidence>
<feature type="compositionally biased region" description="Basic and acidic residues" evidence="2">
    <location>
        <begin position="76"/>
        <end position="96"/>
    </location>
</feature>
<evidence type="ECO:0000256" key="2">
    <source>
        <dbReference type="SAM" id="MobiDB-lite"/>
    </source>
</evidence>
<dbReference type="InterPro" id="IPR052462">
    <property type="entry name" value="SLIRP/GR-RBP-like"/>
</dbReference>
<reference evidence="4 5" key="1">
    <citation type="journal article" date="2024" name="Front. Microbiol.">
        <title>Transcriptomic insights into the dominance of two phototrophs throughout the water column of a tropical hypersaline-alkaline crater lake (Dziani Dzaha, Mayotte).</title>
        <authorList>
            <person name="Duperron S."/>
            <person name="Halary S."/>
            <person name="Bouly J.-P."/>
            <person name="Roussel T."/>
            <person name="Hugoni M."/>
            <person name="Bruto M."/>
            <person name="Oger P."/>
            <person name="Duval C."/>
            <person name="Woo A."/>
            <person name="Jezequiel D."/>
            <person name="Ader M."/>
            <person name="Leboulanger C."/>
            <person name="Agogue H."/>
            <person name="Grossi V."/>
            <person name="Trousselier M."/>
            <person name="Bernard C."/>
        </authorList>
    </citation>
    <scope>NUCLEOTIDE SEQUENCE [LARGE SCALE GENOMIC DNA]</scope>
    <source>
        <strain evidence="4 5">PMC 851.14</strain>
    </source>
</reference>
<dbReference type="InterPro" id="IPR012677">
    <property type="entry name" value="Nucleotide-bd_a/b_plait_sf"/>
</dbReference>
<dbReference type="InterPro" id="IPR035979">
    <property type="entry name" value="RBD_domain_sf"/>
</dbReference>
<sequence length="177" mass="18980">MSVRLYVGNLPKELDRKELQAVFAEEGDTISAKVITDRKTGKCRGFGFVTVQSDDLADQIVEKYNGFMFGENALKIERAQPRKKNKPESEEGRSSDGGEATATATPGVVAANQSPTSSPSSAPTKSGGGKKKKSNRNQQGSSNANSSSTPESIQPDPRWANELEKLKQMLSAQASNS</sequence>
<dbReference type="Gene3D" id="3.30.70.330">
    <property type="match status" value="1"/>
</dbReference>
<dbReference type="PROSITE" id="PS50102">
    <property type="entry name" value="RRM"/>
    <property type="match status" value="1"/>
</dbReference>
<gene>
    <name evidence="4" type="ORF">AAEJ74_18610</name>
</gene>
<dbReference type="InterPro" id="IPR000504">
    <property type="entry name" value="RRM_dom"/>
</dbReference>
<dbReference type="EMBL" id="JBBWYZ010000015">
    <property type="protein sequence ID" value="MEK9513624.1"/>
    <property type="molecule type" value="Genomic_DNA"/>
</dbReference>
<keyword evidence="1" id="KW-0694">RNA-binding</keyword>
<feature type="region of interest" description="Disordered" evidence="2">
    <location>
        <begin position="76"/>
        <end position="177"/>
    </location>
</feature>
<organism evidence="4 5">
    <name type="scientific">Limnospira fusiformis PMC 851.14</name>
    <dbReference type="NCBI Taxonomy" id="2219512"/>
    <lineage>
        <taxon>Bacteria</taxon>
        <taxon>Bacillati</taxon>
        <taxon>Cyanobacteriota</taxon>
        <taxon>Cyanophyceae</taxon>
        <taxon>Oscillatoriophycideae</taxon>
        <taxon>Oscillatoriales</taxon>
        <taxon>Sirenicapillariaceae</taxon>
        <taxon>Limnospira</taxon>
    </lineage>
</organism>
<feature type="compositionally biased region" description="Low complexity" evidence="2">
    <location>
        <begin position="136"/>
        <end position="148"/>
    </location>
</feature>
<feature type="compositionally biased region" description="Low complexity" evidence="2">
    <location>
        <begin position="97"/>
        <end position="125"/>
    </location>
</feature>
<accession>A0ABU9EQD7</accession>
<dbReference type="SMART" id="SM00360">
    <property type="entry name" value="RRM"/>
    <property type="match status" value="1"/>
</dbReference>
<dbReference type="RefSeq" id="WP_315662651.1">
    <property type="nucleotide sequence ID" value="NZ_JBBWYZ010000015.1"/>
</dbReference>
<dbReference type="SUPFAM" id="SSF54928">
    <property type="entry name" value="RNA-binding domain, RBD"/>
    <property type="match status" value="1"/>
</dbReference>
<dbReference type="Proteomes" id="UP001387447">
    <property type="component" value="Unassembled WGS sequence"/>
</dbReference>
<dbReference type="PANTHER" id="PTHR48027">
    <property type="entry name" value="HETEROGENEOUS NUCLEAR RIBONUCLEOPROTEIN 87F-RELATED"/>
    <property type="match status" value="1"/>
</dbReference>
<feature type="domain" description="RRM" evidence="3">
    <location>
        <begin position="3"/>
        <end position="81"/>
    </location>
</feature>
<comment type="caution">
    <text evidence="4">The sequence shown here is derived from an EMBL/GenBank/DDBJ whole genome shotgun (WGS) entry which is preliminary data.</text>
</comment>
<keyword evidence="5" id="KW-1185">Reference proteome</keyword>